<dbReference type="GO" id="GO:0017004">
    <property type="term" value="P:cytochrome complex assembly"/>
    <property type="evidence" value="ECO:0007669"/>
    <property type="project" value="UniProtKB-KW"/>
</dbReference>
<dbReference type="GO" id="GO:0030313">
    <property type="term" value="C:cell envelope"/>
    <property type="evidence" value="ECO:0007669"/>
    <property type="project" value="UniProtKB-SubCell"/>
</dbReference>
<proteinExistence type="predicted"/>
<dbReference type="SUPFAM" id="SSF52833">
    <property type="entry name" value="Thioredoxin-like"/>
    <property type="match status" value="1"/>
</dbReference>
<dbReference type="AlphaFoldDB" id="A0A7K1YEM7"/>
<evidence type="ECO:0000256" key="2">
    <source>
        <dbReference type="ARBA" id="ARBA00022748"/>
    </source>
</evidence>
<dbReference type="RefSeq" id="WP_160846247.1">
    <property type="nucleotide sequence ID" value="NZ_WVHT01000013.1"/>
</dbReference>
<dbReference type="EMBL" id="WVHT01000013">
    <property type="protein sequence ID" value="MXV53067.1"/>
    <property type="molecule type" value="Genomic_DNA"/>
</dbReference>
<reference evidence="6 7" key="1">
    <citation type="submission" date="2019-11" db="EMBL/GenBank/DDBJ databases">
        <title>Pedobacter sp. HMF7647 Genome sequencing and assembly.</title>
        <authorList>
            <person name="Kang H."/>
            <person name="Kim H."/>
            <person name="Joh K."/>
        </authorList>
    </citation>
    <scope>NUCLEOTIDE SEQUENCE [LARGE SCALE GENOMIC DNA]</scope>
    <source>
        <strain evidence="6 7">HMF7647</strain>
    </source>
</reference>
<name>A0A7K1YEM7_9SPHI</name>
<dbReference type="Proteomes" id="UP000466586">
    <property type="component" value="Unassembled WGS sequence"/>
</dbReference>
<dbReference type="Gene3D" id="3.40.30.10">
    <property type="entry name" value="Glutaredoxin"/>
    <property type="match status" value="1"/>
</dbReference>
<dbReference type="InterPro" id="IPR036249">
    <property type="entry name" value="Thioredoxin-like_sf"/>
</dbReference>
<organism evidence="6 7">
    <name type="scientific">Hufsiella arboris</name>
    <dbReference type="NCBI Taxonomy" id="2695275"/>
    <lineage>
        <taxon>Bacteria</taxon>
        <taxon>Pseudomonadati</taxon>
        <taxon>Bacteroidota</taxon>
        <taxon>Sphingobacteriia</taxon>
        <taxon>Sphingobacteriales</taxon>
        <taxon>Sphingobacteriaceae</taxon>
        <taxon>Hufsiella</taxon>
    </lineage>
</organism>
<dbReference type="Pfam" id="PF00578">
    <property type="entry name" value="AhpC-TSA"/>
    <property type="match status" value="1"/>
</dbReference>
<dbReference type="InterPro" id="IPR013766">
    <property type="entry name" value="Thioredoxin_domain"/>
</dbReference>
<evidence type="ECO:0000313" key="7">
    <source>
        <dbReference type="Proteomes" id="UP000466586"/>
    </source>
</evidence>
<evidence type="ECO:0000256" key="3">
    <source>
        <dbReference type="ARBA" id="ARBA00023157"/>
    </source>
</evidence>
<dbReference type="InterPro" id="IPR000866">
    <property type="entry name" value="AhpC/TSA"/>
</dbReference>
<accession>A0A7K1YEM7</accession>
<dbReference type="CDD" id="cd02966">
    <property type="entry name" value="TlpA_like_family"/>
    <property type="match status" value="1"/>
</dbReference>
<evidence type="ECO:0000313" key="6">
    <source>
        <dbReference type="EMBL" id="MXV53067.1"/>
    </source>
</evidence>
<evidence type="ECO:0000259" key="5">
    <source>
        <dbReference type="PROSITE" id="PS51352"/>
    </source>
</evidence>
<evidence type="ECO:0000256" key="4">
    <source>
        <dbReference type="ARBA" id="ARBA00023284"/>
    </source>
</evidence>
<dbReference type="GO" id="GO:0016491">
    <property type="term" value="F:oxidoreductase activity"/>
    <property type="evidence" value="ECO:0007669"/>
    <property type="project" value="InterPro"/>
</dbReference>
<comment type="caution">
    <text evidence="6">The sequence shown here is derived from an EMBL/GenBank/DDBJ whole genome shotgun (WGS) entry which is preliminary data.</text>
</comment>
<dbReference type="PANTHER" id="PTHR42852">
    <property type="entry name" value="THIOL:DISULFIDE INTERCHANGE PROTEIN DSBE"/>
    <property type="match status" value="1"/>
</dbReference>
<comment type="subcellular location">
    <subcellularLocation>
        <location evidence="1">Cell envelope</location>
    </subcellularLocation>
</comment>
<keyword evidence="2" id="KW-0201">Cytochrome c-type biogenesis</keyword>
<dbReference type="PANTHER" id="PTHR42852:SF6">
    <property type="entry name" value="THIOL:DISULFIDE INTERCHANGE PROTEIN DSBE"/>
    <property type="match status" value="1"/>
</dbReference>
<keyword evidence="4" id="KW-0676">Redox-active center</keyword>
<dbReference type="GO" id="GO:0016209">
    <property type="term" value="F:antioxidant activity"/>
    <property type="evidence" value="ECO:0007669"/>
    <property type="project" value="InterPro"/>
</dbReference>
<feature type="domain" description="Thioredoxin" evidence="5">
    <location>
        <begin position="10"/>
        <end position="151"/>
    </location>
</feature>
<protein>
    <submittedName>
        <fullName evidence="6">Redoxin domain-containing protein</fullName>
    </submittedName>
</protein>
<evidence type="ECO:0000256" key="1">
    <source>
        <dbReference type="ARBA" id="ARBA00004196"/>
    </source>
</evidence>
<keyword evidence="3" id="KW-1015">Disulfide bond</keyword>
<dbReference type="PROSITE" id="PS51352">
    <property type="entry name" value="THIOREDOXIN_2"/>
    <property type="match status" value="1"/>
</dbReference>
<keyword evidence="7" id="KW-1185">Reference proteome</keyword>
<sequence length="151" mass="17682">METRYTNSLLQVGDQVPDFPFSIEKQKVDSFKNYRGKVVLINFFATWCSHCRVELPRVQKEIWERYSNENLAVLSFARDERWGVVNGFKRHYGFTFPIVPDELRRVYNLFATQLIPRNVLVNASGAIIYQSSGYTVEEFDNMISIIESELK</sequence>
<dbReference type="InterPro" id="IPR050553">
    <property type="entry name" value="Thioredoxin_ResA/DsbE_sf"/>
</dbReference>
<gene>
    <name evidence="6" type="ORF">GS399_19020</name>
</gene>